<evidence type="ECO:0000313" key="8">
    <source>
        <dbReference type="EMBL" id="AKG73432.1"/>
    </source>
</evidence>
<protein>
    <recommendedName>
        <fullName evidence="7">Amidohydrolase 3 domain-containing protein</fullName>
    </recommendedName>
</protein>
<accession>A0ABM5T7Y4</accession>
<keyword evidence="9" id="KW-1185">Reference proteome</keyword>
<evidence type="ECO:0000256" key="1">
    <source>
        <dbReference type="ARBA" id="ARBA00004141"/>
    </source>
</evidence>
<dbReference type="Gene3D" id="1.20.1730.10">
    <property type="entry name" value="Sodium/glucose cotransporter"/>
    <property type="match status" value="1"/>
</dbReference>
<dbReference type="InterPro" id="IPR011059">
    <property type="entry name" value="Metal-dep_hydrolase_composite"/>
</dbReference>
<dbReference type="PROSITE" id="PS50283">
    <property type="entry name" value="NA_SOLUT_SYMP_3"/>
    <property type="match status" value="1"/>
</dbReference>
<feature type="transmembrane region" description="Helical" evidence="6">
    <location>
        <begin position="44"/>
        <end position="66"/>
    </location>
</feature>
<evidence type="ECO:0000256" key="3">
    <source>
        <dbReference type="ARBA" id="ARBA00022692"/>
    </source>
</evidence>
<organism evidence="8 9">
    <name type="scientific">Salinicoccus halodurans</name>
    <dbReference type="NCBI Taxonomy" id="407035"/>
    <lineage>
        <taxon>Bacteria</taxon>
        <taxon>Bacillati</taxon>
        <taxon>Bacillota</taxon>
        <taxon>Bacilli</taxon>
        <taxon>Bacillales</taxon>
        <taxon>Staphylococcaceae</taxon>
        <taxon>Salinicoccus</taxon>
    </lineage>
</organism>
<dbReference type="Gene3D" id="2.30.40.10">
    <property type="entry name" value="Urease, subunit C, domain 1"/>
    <property type="match status" value="1"/>
</dbReference>
<dbReference type="Proteomes" id="UP000034029">
    <property type="component" value="Chromosome"/>
</dbReference>
<comment type="similarity">
    <text evidence="2">Belongs to the sodium:solute symporter (SSF) (TC 2.A.21) family.</text>
</comment>
<dbReference type="EMBL" id="CP011366">
    <property type="protein sequence ID" value="AKG73432.1"/>
    <property type="molecule type" value="Genomic_DNA"/>
</dbReference>
<name>A0ABM5T7Y4_9STAP</name>
<dbReference type="PANTHER" id="PTHR22642:SF2">
    <property type="entry name" value="PROTEIN LONG AFTER FAR-RED 3"/>
    <property type="match status" value="1"/>
</dbReference>
<feature type="transmembrane region" description="Helical" evidence="6">
    <location>
        <begin position="6"/>
        <end position="24"/>
    </location>
</feature>
<dbReference type="InterPro" id="IPR001734">
    <property type="entry name" value="Na/solute_symporter"/>
</dbReference>
<evidence type="ECO:0000256" key="5">
    <source>
        <dbReference type="ARBA" id="ARBA00023136"/>
    </source>
</evidence>
<evidence type="ECO:0000313" key="9">
    <source>
        <dbReference type="Proteomes" id="UP000034029"/>
    </source>
</evidence>
<dbReference type="InterPro" id="IPR013108">
    <property type="entry name" value="Amidohydro_3"/>
</dbReference>
<reference evidence="8 9" key="1">
    <citation type="journal article" date="2015" name="Int. J. Syst. Evol. Microbiol.">
        <title>Complete genome sequence of Salinicoccus halodurans H3B36, isolated from the Qaidam Basin in China.</title>
        <authorList>
            <person name="Jiang K."/>
            <person name="Xue Y."/>
            <person name="Ma Y."/>
        </authorList>
    </citation>
    <scope>NUCLEOTIDE SEQUENCE [LARGE SCALE GENOMIC DNA]</scope>
    <source>
        <strain evidence="8 9">H3B36</strain>
    </source>
</reference>
<evidence type="ECO:0000256" key="6">
    <source>
        <dbReference type="SAM" id="Phobius"/>
    </source>
</evidence>
<dbReference type="RefSeq" id="WP_046789622.1">
    <property type="nucleotide sequence ID" value="NZ_CP011366.1"/>
</dbReference>
<reference evidence="9" key="2">
    <citation type="submission" date="2015-04" db="EMBL/GenBank/DDBJ databases">
        <title>Complete genome sequence of Salinicoccus halodurans strain H3B36, isolated from the Qaidam basin of China.</title>
        <authorList>
            <person name="Ma Y."/>
            <person name="Jiang K."/>
            <person name="Xue Y."/>
        </authorList>
    </citation>
    <scope>NUCLEOTIDE SEQUENCE [LARGE SCALE GENOMIC DNA]</scope>
    <source>
        <strain evidence="9">H3B36</strain>
    </source>
</reference>
<evidence type="ECO:0000256" key="4">
    <source>
        <dbReference type="ARBA" id="ARBA00022989"/>
    </source>
</evidence>
<feature type="domain" description="Amidohydrolase 3" evidence="7">
    <location>
        <begin position="106"/>
        <end position="190"/>
    </location>
</feature>
<keyword evidence="4 6" id="KW-1133">Transmembrane helix</keyword>
<dbReference type="Gene3D" id="3.20.20.140">
    <property type="entry name" value="Metal-dependent hydrolases"/>
    <property type="match status" value="1"/>
</dbReference>
<evidence type="ECO:0000259" key="7">
    <source>
        <dbReference type="Pfam" id="PF07969"/>
    </source>
</evidence>
<dbReference type="Pfam" id="PF07969">
    <property type="entry name" value="Amidohydro_3"/>
    <property type="match status" value="1"/>
</dbReference>
<feature type="transmembrane region" description="Helical" evidence="6">
    <location>
        <begin position="72"/>
        <end position="92"/>
    </location>
</feature>
<sequence length="202" mass="22631">MYWYIAYFVLYFGAMLGVAAYYYFKIKTYEDYMISSWSTGFWKITGTIISTNAGAAVFIGWMGLGFTVGFSGYFKFALVAYFFSLLLVILFAKPLRRQKLFTLASIRFAVERKTRGGDVLGAHQKLTRLEAYRKMTLDAARLNGTEGEEGSVEAGKYADFVVLNDNPLGYDVELTDDLVEMTIVNGKIVYGSRSGDQGAPRS</sequence>
<proteinExistence type="inferred from homology"/>
<keyword evidence="3 6" id="KW-0812">Transmembrane</keyword>
<dbReference type="InterPro" id="IPR038377">
    <property type="entry name" value="Na/Glc_symporter_sf"/>
</dbReference>
<gene>
    <name evidence="8" type="ORF">AAT16_03890</name>
</gene>
<evidence type="ECO:0000256" key="2">
    <source>
        <dbReference type="ARBA" id="ARBA00006434"/>
    </source>
</evidence>
<dbReference type="PANTHER" id="PTHR22642">
    <property type="entry name" value="IMIDAZOLONEPROPIONASE"/>
    <property type="match status" value="1"/>
</dbReference>
<comment type="subcellular location">
    <subcellularLocation>
        <location evidence="1">Membrane</location>
        <topology evidence="1">Multi-pass membrane protein</topology>
    </subcellularLocation>
</comment>
<dbReference type="SUPFAM" id="SSF51338">
    <property type="entry name" value="Composite domain of metallo-dependent hydrolases"/>
    <property type="match status" value="1"/>
</dbReference>
<keyword evidence="5 6" id="KW-0472">Membrane</keyword>